<keyword evidence="2" id="KW-1185">Reference proteome</keyword>
<reference evidence="1" key="2">
    <citation type="journal article" date="2017" name="Sci. Rep.">
        <title>Characterization of a new member of Iridoviridae, Shrimp hemocyte iridescent virus (SHIV), found in white leg shrimp (Litopenaeus vannamei).</title>
        <authorList>
            <person name="Qiu L."/>
            <person name="Chen M.M."/>
            <person name="Wan X.Y."/>
            <person name="Li C."/>
            <person name="Zhang Q.L."/>
            <person name="Wang R.Y."/>
            <person name="Cheng D.Y."/>
            <person name="Dong X."/>
            <person name="Yang B."/>
            <person name="Wang X.H."/>
            <person name="Xiang J.H."/>
            <person name="Huang J."/>
        </authorList>
    </citation>
    <scope>NUCLEOTIDE SEQUENCE [LARGE SCALE GENOMIC DNA]</scope>
    <source>
        <strain evidence="1">20141215</strain>
    </source>
</reference>
<organism evidence="1">
    <name type="scientific">Shrimp hemocyte iridescent virus</name>
    <dbReference type="NCBI Taxonomy" id="2039780"/>
    <lineage>
        <taxon>Viruses</taxon>
        <taxon>Varidnaviria</taxon>
        <taxon>Bamfordvirae</taxon>
        <taxon>Nucleocytoviricota</taxon>
        <taxon>Megaviricetes</taxon>
        <taxon>Pimascovirales</taxon>
        <taxon>Pimascovirales incertae sedis</taxon>
        <taxon>Iridoviridae</taxon>
        <taxon>Betairidovirinae</taxon>
        <taxon>Decapodiridovirus</taxon>
        <taxon>Decapodiridovirus litopenaeus1</taxon>
        <taxon>Decapod iridescent virus 1</taxon>
    </lineage>
</organism>
<accession>A0A291B106</accession>
<dbReference type="RefSeq" id="YP_010084919.1">
    <property type="nucleotide sequence ID" value="NC_055165.1"/>
</dbReference>
<dbReference type="GeneID" id="65099939"/>
<dbReference type="SUPFAM" id="SSF55945">
    <property type="entry name" value="TATA-box binding protein-like"/>
    <property type="match status" value="1"/>
</dbReference>
<name>A0A291B106_9VIRU</name>
<dbReference type="EMBL" id="MF599468">
    <property type="protein sequence ID" value="ATE87176.1"/>
    <property type="molecule type" value="Genomic_DNA"/>
</dbReference>
<proteinExistence type="predicted"/>
<evidence type="ECO:0000313" key="1">
    <source>
        <dbReference type="EMBL" id="ATE87176.1"/>
    </source>
</evidence>
<evidence type="ECO:0000313" key="2">
    <source>
        <dbReference type="Proteomes" id="UP000297192"/>
    </source>
</evidence>
<reference evidence="1" key="1">
    <citation type="journal article" date="2017" name="Arch. Virol.">
        <title>Complete genome sequence of shrimp hemocyte iridescent virus (SHIV) isolated from white leg shrimp, Litopenaeus vannamei.</title>
        <authorList>
            <person name="Qiu L."/>
            <person name="Chen M.M."/>
            <person name="Wang R.Y."/>
            <person name="Wan X.Y."/>
            <person name="Li C."/>
            <person name="Zhang Q.L."/>
            <person name="Dong X."/>
            <person name="Yang B."/>
            <person name="Xiang J.H."/>
            <person name="Huang J."/>
        </authorList>
    </citation>
    <scope>NUCLEOTIDE SEQUENCE [LARGE SCALE GENOMIC DNA]</scope>
    <source>
        <strain evidence="1">20141215</strain>
    </source>
</reference>
<dbReference type="KEGG" id="vg:65099939"/>
<gene>
    <name evidence="1" type="primary">167R</name>
</gene>
<sequence>MEFKDIPVSTQTFTVKSNIKEIVLQSFFDSLILDGDKNPKENYIISVKYQEQVKGDRQEEKKTRKKKYKTLSSTKCNFLNCVTFIIQTDKKINVKIFSNGVFQLTGCKHANHAKICMSIILKRLKESECFKFHEGYSDFIIYIKSAMRNIDFKLGFDIERKLLSQGLKDLYEEEDDVVIPDSIGNKIDIKIKIRLSREVLINLPVIKIIYPEMKEEYIKYKDCMNLIEPDKKKLELKLKDKFISISVFQNGKVILSAIDATVQEKYYKWFLQVIDQIKDEIKPAVSPKKTFFV</sequence>
<dbReference type="Proteomes" id="UP000297192">
    <property type="component" value="Segment"/>
</dbReference>
<protein>
    <submittedName>
        <fullName evidence="1">Uncharacterized protein</fullName>
    </submittedName>
</protein>